<dbReference type="GO" id="GO:0043531">
    <property type="term" value="F:ADP binding"/>
    <property type="evidence" value="ECO:0007669"/>
    <property type="project" value="TreeGrafter"/>
</dbReference>
<dbReference type="GO" id="GO:0005524">
    <property type="term" value="F:ATP binding"/>
    <property type="evidence" value="ECO:0007669"/>
    <property type="project" value="UniProtKB-KW"/>
</dbReference>
<evidence type="ECO:0000256" key="10">
    <source>
        <dbReference type="ARBA" id="ARBA00022741"/>
    </source>
</evidence>
<dbReference type="Gene3D" id="3.40.50.1260">
    <property type="entry name" value="Phosphoglycerate kinase, N-terminal domain"/>
    <property type="match status" value="2"/>
</dbReference>
<feature type="binding site" evidence="14 16">
    <location>
        <position position="197"/>
    </location>
    <ligand>
        <name>ATP</name>
        <dbReference type="ChEBI" id="CHEBI:30616"/>
    </ligand>
</feature>
<feature type="binding site" evidence="14">
    <location>
        <position position="146"/>
    </location>
    <ligand>
        <name>substrate</name>
    </ligand>
</feature>
<evidence type="ECO:0000256" key="13">
    <source>
        <dbReference type="ARBA" id="ARBA00023152"/>
    </source>
</evidence>
<dbReference type="GO" id="GO:0004618">
    <property type="term" value="F:phosphoglycerate kinase activity"/>
    <property type="evidence" value="ECO:0007669"/>
    <property type="project" value="UniProtKB-UniRule"/>
</dbReference>
<dbReference type="PIRSF" id="PIRSF000724">
    <property type="entry name" value="Pgk"/>
    <property type="match status" value="1"/>
</dbReference>
<feature type="binding site" evidence="15">
    <location>
        <position position="36"/>
    </location>
    <ligand>
        <name>(2R)-3-phosphoglycerate</name>
        <dbReference type="ChEBI" id="CHEBI:58272"/>
    </ligand>
</feature>
<dbReference type="GO" id="GO:0006096">
    <property type="term" value="P:glycolytic process"/>
    <property type="evidence" value="ECO:0007669"/>
    <property type="project" value="UniProtKB-UniRule"/>
</dbReference>
<keyword evidence="11 14" id="KW-0418">Kinase</keyword>
<comment type="pathway">
    <text evidence="3 14">Carbohydrate degradation; glycolysis; pyruvate from D-glyceraldehyde 3-phosphate: step 2/5.</text>
</comment>
<dbReference type="SUPFAM" id="SSF53748">
    <property type="entry name" value="Phosphoglycerate kinase"/>
    <property type="match status" value="1"/>
</dbReference>
<evidence type="ECO:0000256" key="16">
    <source>
        <dbReference type="PIRSR" id="PIRSR000724-2"/>
    </source>
</evidence>
<feature type="binding site" evidence="14">
    <location>
        <position position="113"/>
    </location>
    <ligand>
        <name>substrate</name>
    </ligand>
</feature>
<dbReference type="InterPro" id="IPR036043">
    <property type="entry name" value="Phosphoglycerate_kinase_sf"/>
</dbReference>
<dbReference type="GO" id="GO:0005829">
    <property type="term" value="C:cytosol"/>
    <property type="evidence" value="ECO:0007669"/>
    <property type="project" value="TreeGrafter"/>
</dbReference>
<feature type="binding site" evidence="15">
    <location>
        <position position="113"/>
    </location>
    <ligand>
        <name>(2R)-3-phosphoglycerate</name>
        <dbReference type="ChEBI" id="CHEBI:58272"/>
    </ligand>
</feature>
<evidence type="ECO:0000256" key="6">
    <source>
        <dbReference type="ARBA" id="ARBA00013061"/>
    </source>
</evidence>
<feature type="binding site" evidence="14 16">
    <location>
        <begin position="340"/>
        <end position="343"/>
    </location>
    <ligand>
        <name>ATP</name>
        <dbReference type="ChEBI" id="CHEBI:30616"/>
    </ligand>
</feature>
<evidence type="ECO:0000256" key="8">
    <source>
        <dbReference type="ARBA" id="ARBA00022490"/>
    </source>
</evidence>
<comment type="catalytic activity">
    <reaction evidence="1 14 17">
        <text>(2R)-3-phosphoglycerate + ATP = (2R)-3-phospho-glyceroyl phosphate + ADP</text>
        <dbReference type="Rhea" id="RHEA:14801"/>
        <dbReference type="ChEBI" id="CHEBI:30616"/>
        <dbReference type="ChEBI" id="CHEBI:57604"/>
        <dbReference type="ChEBI" id="CHEBI:58272"/>
        <dbReference type="ChEBI" id="CHEBI:456216"/>
        <dbReference type="EC" id="2.7.2.3"/>
    </reaction>
</comment>
<evidence type="ECO:0000256" key="1">
    <source>
        <dbReference type="ARBA" id="ARBA00000642"/>
    </source>
</evidence>
<keyword evidence="12 14" id="KW-0067">ATP-binding</keyword>
<feature type="binding site" evidence="15">
    <location>
        <position position="146"/>
    </location>
    <ligand>
        <name>(2R)-3-phosphoglycerate</name>
        <dbReference type="ChEBI" id="CHEBI:58272"/>
    </ligand>
</feature>
<dbReference type="InterPro" id="IPR001576">
    <property type="entry name" value="Phosphoglycerate_kinase"/>
</dbReference>
<evidence type="ECO:0000313" key="18">
    <source>
        <dbReference type="EMBL" id="XBS69094.1"/>
    </source>
</evidence>
<comment type="subcellular location">
    <subcellularLocation>
        <location evidence="2 14">Cytoplasm</location>
    </subcellularLocation>
</comment>
<dbReference type="PANTHER" id="PTHR11406:SF23">
    <property type="entry name" value="PHOSPHOGLYCERATE KINASE 1, CHLOROPLASTIC-RELATED"/>
    <property type="match status" value="1"/>
</dbReference>
<dbReference type="Pfam" id="PF00162">
    <property type="entry name" value="PGK"/>
    <property type="match status" value="1"/>
</dbReference>
<evidence type="ECO:0000256" key="14">
    <source>
        <dbReference type="HAMAP-Rule" id="MF_00145"/>
    </source>
</evidence>
<dbReference type="PRINTS" id="PR00477">
    <property type="entry name" value="PHGLYCKINASE"/>
</dbReference>
<evidence type="ECO:0000256" key="17">
    <source>
        <dbReference type="RuleBase" id="RU000532"/>
    </source>
</evidence>
<keyword evidence="8 14" id="KW-0963">Cytoplasm</keyword>
<feature type="binding site" evidence="14 16">
    <location>
        <position position="314"/>
    </location>
    <ligand>
        <name>ATP</name>
        <dbReference type="ChEBI" id="CHEBI:30616"/>
    </ligand>
</feature>
<evidence type="ECO:0000256" key="7">
    <source>
        <dbReference type="ARBA" id="ARBA00016471"/>
    </source>
</evidence>
<feature type="binding site" evidence="14">
    <location>
        <position position="36"/>
    </location>
    <ligand>
        <name>substrate</name>
    </ligand>
</feature>
<comment type="caution">
    <text evidence="14">Lacks conserved residue(s) required for the propagation of feature annotation.</text>
</comment>
<dbReference type="PANTHER" id="PTHR11406">
    <property type="entry name" value="PHOSPHOGLYCERATE KINASE"/>
    <property type="match status" value="1"/>
</dbReference>
<accession>A0AAU7Q7R0</accession>
<feature type="binding site" evidence="14 15">
    <location>
        <begin position="59"/>
        <end position="62"/>
    </location>
    <ligand>
        <name>substrate</name>
    </ligand>
</feature>
<name>A0AAU7Q7R0_9GAMM</name>
<evidence type="ECO:0000256" key="5">
    <source>
        <dbReference type="ARBA" id="ARBA00011245"/>
    </source>
</evidence>
<dbReference type="GO" id="GO:0006094">
    <property type="term" value="P:gluconeogenesis"/>
    <property type="evidence" value="ECO:0007669"/>
    <property type="project" value="TreeGrafter"/>
</dbReference>
<comment type="subunit">
    <text evidence="5 14">Monomer.</text>
</comment>
<dbReference type="FunFam" id="3.40.50.1260:FF:000002">
    <property type="entry name" value="Phosphoglycerate kinase"/>
    <property type="match status" value="1"/>
</dbReference>
<reference evidence="18" key="1">
    <citation type="submission" date="2024-06" db="EMBL/GenBank/DDBJ databases">
        <authorList>
            <person name="Coelho C."/>
            <person name="Bento M."/>
            <person name="Garcia E."/>
            <person name="Camelo A."/>
            <person name="Brandao I."/>
            <person name="Espirito Santo C."/>
            <person name="Trovao J."/>
            <person name="Verissimo A."/>
            <person name="Costa J."/>
            <person name="Tiago I."/>
        </authorList>
    </citation>
    <scope>NUCLEOTIDE SEQUENCE</scope>
    <source>
        <strain evidence="18">KWT182</strain>
    </source>
</reference>
<dbReference type="EMBL" id="CP157947">
    <property type="protein sequence ID" value="XBS69094.1"/>
    <property type="molecule type" value="Genomic_DNA"/>
</dbReference>
<dbReference type="AlphaFoldDB" id="A0AAU7Q7R0"/>
<keyword evidence="10 14" id="KW-0547">Nucleotide-binding</keyword>
<evidence type="ECO:0000256" key="4">
    <source>
        <dbReference type="ARBA" id="ARBA00008982"/>
    </source>
</evidence>
<sequence length="387" mass="40903">MAVIKMTDLDLAGKRVLIRSDLNVPVKDGKVTSDARIRASLPTIEAALKQGAHVMVTSHLGRPTEGEYNEEYSLLPVVNYLKEKLSAPVRLAKDYLDGVDVAAGELVVLENVRFNKGEKKDDEALSKKYAALCDVYVMDAFGTAHRAQASTHGVGKFAPVACAGPLLSDELEALAKALGNPARPMVAIVGGSKVSTKLTVLDSLSKIADQLIVGGGIANTFIAAQGHNVGKSLYEADLIPEAKRLLQSCEIPVPADVRVATEFSETAAATLKSAADIKDNEQVLDIGDVSAAELADILKKAKTILWNGPVGVFEFPNFRKGTEIVAKAIAESDAFSIAGGGDTLAAIDLFGIADQISYISTGGGAFLEFVEGKKLPAVVMLEERAKQ</sequence>
<evidence type="ECO:0000256" key="12">
    <source>
        <dbReference type="ARBA" id="ARBA00022840"/>
    </source>
</evidence>
<evidence type="ECO:0000256" key="11">
    <source>
        <dbReference type="ARBA" id="ARBA00022777"/>
    </source>
</evidence>
<dbReference type="InterPro" id="IPR015824">
    <property type="entry name" value="Phosphoglycerate_kinase_N"/>
</dbReference>
<evidence type="ECO:0000256" key="15">
    <source>
        <dbReference type="PIRSR" id="PIRSR000724-1"/>
    </source>
</evidence>
<keyword evidence="13 14" id="KW-0324">Glycolysis</keyword>
<evidence type="ECO:0000256" key="2">
    <source>
        <dbReference type="ARBA" id="ARBA00004496"/>
    </source>
</evidence>
<keyword evidence="9 14" id="KW-0808">Transferase</keyword>
<gene>
    <name evidence="14 18" type="primary">pgk</name>
    <name evidence="18" type="ORF">ABK905_21870</name>
</gene>
<evidence type="ECO:0000256" key="3">
    <source>
        <dbReference type="ARBA" id="ARBA00004838"/>
    </source>
</evidence>
<dbReference type="FunFam" id="3.40.50.1260:FF:000001">
    <property type="entry name" value="Phosphoglycerate kinase"/>
    <property type="match status" value="1"/>
</dbReference>
<dbReference type="PROSITE" id="PS00111">
    <property type="entry name" value="PGLYCERATE_KINASE"/>
    <property type="match status" value="1"/>
</dbReference>
<evidence type="ECO:0000256" key="9">
    <source>
        <dbReference type="ARBA" id="ARBA00022679"/>
    </source>
</evidence>
<dbReference type="HAMAP" id="MF_00145">
    <property type="entry name" value="Phosphoglyc_kinase"/>
    <property type="match status" value="1"/>
</dbReference>
<dbReference type="EC" id="2.7.2.3" evidence="6 14"/>
<organism evidence="18">
    <name type="scientific">Acerihabitans sp. KWT182</name>
    <dbReference type="NCBI Taxonomy" id="3157919"/>
    <lineage>
        <taxon>Bacteria</taxon>
        <taxon>Pseudomonadati</taxon>
        <taxon>Pseudomonadota</taxon>
        <taxon>Gammaproteobacteria</taxon>
        <taxon>Enterobacterales</taxon>
        <taxon>Pectobacteriaceae</taxon>
        <taxon>Acerihabitans</taxon>
    </lineage>
</organism>
<dbReference type="InterPro" id="IPR015911">
    <property type="entry name" value="Phosphoglycerate_kinase_CS"/>
</dbReference>
<comment type="similarity">
    <text evidence="4 14 17">Belongs to the phosphoglycerate kinase family.</text>
</comment>
<feature type="binding site" evidence="14 15">
    <location>
        <begin position="21"/>
        <end position="23"/>
    </location>
    <ligand>
        <name>substrate</name>
    </ligand>
</feature>
<proteinExistence type="inferred from homology"/>
<protein>
    <recommendedName>
        <fullName evidence="7 14">Phosphoglycerate kinase</fullName>
        <ecNumber evidence="6 14">2.7.2.3</ecNumber>
    </recommendedName>
</protein>